<dbReference type="GO" id="GO:0006281">
    <property type="term" value="P:DNA repair"/>
    <property type="evidence" value="ECO:0007669"/>
    <property type="project" value="TreeGrafter"/>
</dbReference>
<dbReference type="GO" id="GO:0008967">
    <property type="term" value="F:phosphoglycolate phosphatase activity"/>
    <property type="evidence" value="ECO:0007669"/>
    <property type="project" value="TreeGrafter"/>
</dbReference>
<dbReference type="InterPro" id="IPR041492">
    <property type="entry name" value="HAD_2"/>
</dbReference>
<dbReference type="InterPro" id="IPR006439">
    <property type="entry name" value="HAD-SF_hydro_IA"/>
</dbReference>
<keyword evidence="3" id="KW-1185">Reference proteome</keyword>
<dbReference type="InterPro" id="IPR023214">
    <property type="entry name" value="HAD_sf"/>
</dbReference>
<reference evidence="2 3" key="1">
    <citation type="submission" date="2018-06" db="EMBL/GenBank/DDBJ databases">
        <title>Natronomonas sp. F16-60 a new haloarchaeon isolated from a solar saltern of Isla Cristina, Huelva, Spain.</title>
        <authorList>
            <person name="Duran-Viseras A."/>
            <person name="Sanchez-Porro C."/>
            <person name="Ventosa A."/>
        </authorList>
    </citation>
    <scope>NUCLEOTIDE SEQUENCE [LARGE SCALE GENOMIC DNA]</scope>
    <source>
        <strain evidence="2 3">F16-60</strain>
    </source>
</reference>
<dbReference type="InParanoid" id="A0A554ND77"/>
<organism evidence="2 3">
    <name type="scientific">Haloglomus irregulare</name>
    <dbReference type="NCBI Taxonomy" id="2234134"/>
    <lineage>
        <taxon>Archaea</taxon>
        <taxon>Methanobacteriati</taxon>
        <taxon>Methanobacteriota</taxon>
        <taxon>Stenosarchaea group</taxon>
        <taxon>Halobacteria</taxon>
        <taxon>Halobacteriales</taxon>
        <taxon>Natronomonadaceae</taxon>
        <taxon>Haloglomus</taxon>
    </lineage>
</organism>
<dbReference type="SFLD" id="SFLDG01129">
    <property type="entry name" value="C1.5:_HAD__Beta-PGM__Phosphata"/>
    <property type="match status" value="1"/>
</dbReference>
<evidence type="ECO:0000313" key="3">
    <source>
        <dbReference type="Proteomes" id="UP000319894"/>
    </source>
</evidence>
<dbReference type="InterPro" id="IPR050155">
    <property type="entry name" value="HAD-like_hydrolase_sf"/>
</dbReference>
<dbReference type="NCBIfam" id="TIGR01549">
    <property type="entry name" value="HAD-SF-IA-v1"/>
    <property type="match status" value="1"/>
</dbReference>
<dbReference type="InterPro" id="IPR023198">
    <property type="entry name" value="PGP-like_dom2"/>
</dbReference>
<proteinExistence type="inferred from homology"/>
<dbReference type="Gene3D" id="1.10.150.240">
    <property type="entry name" value="Putative phosphatase, domain 2"/>
    <property type="match status" value="1"/>
</dbReference>
<sequence length="187" mass="20489">MADLDADPAVEYDAVVYDLDGTLAELAVDWAAVRRDVGRTFETHGVDPGDRDLWRLLERSRKEPALAEAVEATIAEHEREGARTSARLASADRLLAHPADLPVGVCSLNCEAACRLALERHELDGRVRAVVGRDTVETEKPDPEPLLATLRDLGVSPERAVFVGDGERDEVTAERAGTDFRYAEDWG</sequence>
<protein>
    <submittedName>
        <fullName evidence="2">HAD family hydrolase</fullName>
    </submittedName>
</protein>
<keyword evidence="2" id="KW-0378">Hydrolase</keyword>
<dbReference type="PANTHER" id="PTHR43434">
    <property type="entry name" value="PHOSPHOGLYCOLATE PHOSPHATASE"/>
    <property type="match status" value="1"/>
</dbReference>
<dbReference type="AlphaFoldDB" id="A0A554ND77"/>
<dbReference type="RefSeq" id="WP_144261183.1">
    <property type="nucleotide sequence ID" value="NZ_QMDX01000002.1"/>
</dbReference>
<evidence type="ECO:0000313" key="2">
    <source>
        <dbReference type="EMBL" id="TSD15342.1"/>
    </source>
</evidence>
<dbReference type="Pfam" id="PF13419">
    <property type="entry name" value="HAD_2"/>
    <property type="match status" value="1"/>
</dbReference>
<evidence type="ECO:0000256" key="1">
    <source>
        <dbReference type="ARBA" id="ARBA00007958"/>
    </source>
</evidence>
<dbReference type="SFLD" id="SFLDS00003">
    <property type="entry name" value="Haloacid_Dehalogenase"/>
    <property type="match status" value="1"/>
</dbReference>
<dbReference type="SUPFAM" id="SSF56784">
    <property type="entry name" value="HAD-like"/>
    <property type="match status" value="1"/>
</dbReference>
<dbReference type="InterPro" id="IPR036412">
    <property type="entry name" value="HAD-like_sf"/>
</dbReference>
<name>A0A554ND77_9EURY</name>
<dbReference type="EMBL" id="QMDX01000002">
    <property type="protein sequence ID" value="TSD15342.1"/>
    <property type="molecule type" value="Genomic_DNA"/>
</dbReference>
<accession>A0A554ND77</accession>
<comment type="similarity">
    <text evidence="1">Belongs to the HAD-like hydrolase superfamily.</text>
</comment>
<dbReference type="Proteomes" id="UP000319894">
    <property type="component" value="Unassembled WGS sequence"/>
</dbReference>
<comment type="caution">
    <text evidence="2">The sequence shown here is derived from an EMBL/GenBank/DDBJ whole genome shotgun (WGS) entry which is preliminary data.</text>
</comment>
<dbReference type="OrthoDB" id="212720at2157"/>
<dbReference type="Gene3D" id="3.40.50.1000">
    <property type="entry name" value="HAD superfamily/HAD-like"/>
    <property type="match status" value="1"/>
</dbReference>
<dbReference type="PANTHER" id="PTHR43434:SF1">
    <property type="entry name" value="PHOSPHOGLYCOLATE PHOSPHATASE"/>
    <property type="match status" value="1"/>
</dbReference>
<gene>
    <name evidence="2" type="ORF">DP107_05730</name>
</gene>